<accession>A0A3B0VGT0</accession>
<proteinExistence type="inferred from homology"/>
<dbReference type="HAMAP" id="MF_00361">
    <property type="entry name" value="NAD_kinase"/>
    <property type="match status" value="1"/>
</dbReference>
<dbReference type="GO" id="GO:0019674">
    <property type="term" value="P:NAD+ metabolic process"/>
    <property type="evidence" value="ECO:0007669"/>
    <property type="project" value="InterPro"/>
</dbReference>
<reference evidence="5" key="1">
    <citation type="submission" date="2018-06" db="EMBL/GenBank/DDBJ databases">
        <authorList>
            <person name="Zhirakovskaya E."/>
        </authorList>
    </citation>
    <scope>NUCLEOTIDE SEQUENCE</scope>
</reference>
<evidence type="ECO:0000256" key="3">
    <source>
        <dbReference type="ARBA" id="ARBA00022857"/>
    </source>
</evidence>
<keyword evidence="1 5" id="KW-0808">Transferase</keyword>
<evidence type="ECO:0000256" key="4">
    <source>
        <dbReference type="ARBA" id="ARBA00023027"/>
    </source>
</evidence>
<dbReference type="PANTHER" id="PTHR20275:SF0">
    <property type="entry name" value="NAD KINASE"/>
    <property type="match status" value="1"/>
</dbReference>
<dbReference type="GO" id="GO:0006741">
    <property type="term" value="P:NADP+ biosynthetic process"/>
    <property type="evidence" value="ECO:0007669"/>
    <property type="project" value="InterPro"/>
</dbReference>
<dbReference type="InterPro" id="IPR016064">
    <property type="entry name" value="NAD/diacylglycerol_kinase_sf"/>
</dbReference>
<name>A0A3B0VGT0_9ZZZZ</name>
<organism evidence="5">
    <name type="scientific">hydrothermal vent metagenome</name>
    <dbReference type="NCBI Taxonomy" id="652676"/>
    <lineage>
        <taxon>unclassified sequences</taxon>
        <taxon>metagenomes</taxon>
        <taxon>ecological metagenomes</taxon>
    </lineage>
</organism>
<dbReference type="SUPFAM" id="SSF111331">
    <property type="entry name" value="NAD kinase/diacylglycerol kinase-like"/>
    <property type="match status" value="1"/>
</dbReference>
<dbReference type="InterPro" id="IPR017437">
    <property type="entry name" value="ATP-NAD_kinase_PpnK-typ_C"/>
</dbReference>
<dbReference type="GO" id="GO:0003951">
    <property type="term" value="F:NAD+ kinase activity"/>
    <property type="evidence" value="ECO:0007669"/>
    <property type="project" value="UniProtKB-EC"/>
</dbReference>
<gene>
    <name evidence="5" type="ORF">MNBD_DELTA04-793</name>
</gene>
<evidence type="ECO:0000256" key="2">
    <source>
        <dbReference type="ARBA" id="ARBA00022777"/>
    </source>
</evidence>
<keyword evidence="3" id="KW-0521">NADP</keyword>
<dbReference type="EC" id="2.7.1.23" evidence="5"/>
<keyword evidence="4" id="KW-0520">NAD</keyword>
<dbReference type="InterPro" id="IPR017438">
    <property type="entry name" value="ATP-NAD_kinase_N"/>
</dbReference>
<dbReference type="Gene3D" id="3.40.50.10330">
    <property type="entry name" value="Probable inorganic polyphosphate/atp-NAD kinase, domain 1"/>
    <property type="match status" value="1"/>
</dbReference>
<sequence length="290" mass="31768">MNIRFVGIITKRNTPKVQQQGSELAAWFSRQGVRAELDQVDPEMDMLVILGGDGTLLHVADQASRYDLPVVGINMGYLGFLTEVAAAEMYHVLRAIMASRVHIERRMMLNIRLVSTSPHRDALPVFALNEVAIVKGNAEKVISLCSWADEEYITTYKADGLIISTPTGSTAYNLSAGGPIVHPELDVLLVTPICPFMLESRPLLLSPQTRISTRLAAPAGDVKVMVDGRFSGDMRENDYLLVEAAAKPLQLISSPHKGYFSILRNKLNWGGREPAGHPLPELTAHAGQES</sequence>
<dbReference type="Pfam" id="PF20143">
    <property type="entry name" value="NAD_kinase_C"/>
    <property type="match status" value="1"/>
</dbReference>
<keyword evidence="2 5" id="KW-0418">Kinase</keyword>
<protein>
    <submittedName>
        <fullName evidence="5">NAD kinase</fullName>
        <ecNumber evidence="5">2.7.1.23</ecNumber>
    </submittedName>
</protein>
<dbReference type="InterPro" id="IPR002504">
    <property type="entry name" value="NADK"/>
</dbReference>
<dbReference type="Gene3D" id="2.60.200.30">
    <property type="entry name" value="Probable inorganic polyphosphate/atp-NAD kinase, domain 2"/>
    <property type="match status" value="1"/>
</dbReference>
<evidence type="ECO:0000256" key="1">
    <source>
        <dbReference type="ARBA" id="ARBA00022679"/>
    </source>
</evidence>
<dbReference type="Pfam" id="PF01513">
    <property type="entry name" value="NAD_kinase"/>
    <property type="match status" value="1"/>
</dbReference>
<dbReference type="EMBL" id="UOEY01000077">
    <property type="protein sequence ID" value="VAW39523.1"/>
    <property type="molecule type" value="Genomic_DNA"/>
</dbReference>
<dbReference type="AlphaFoldDB" id="A0A3B0VGT0"/>
<evidence type="ECO:0000313" key="5">
    <source>
        <dbReference type="EMBL" id="VAW39523.1"/>
    </source>
</evidence>
<dbReference type="PANTHER" id="PTHR20275">
    <property type="entry name" value="NAD KINASE"/>
    <property type="match status" value="1"/>
</dbReference>